<evidence type="ECO:0008006" key="4">
    <source>
        <dbReference type="Google" id="ProtNLM"/>
    </source>
</evidence>
<sequence length="562" mass="66204">MSGNIKLPFGLKGDKICHISNVTNGLSCGCECPNCGKKLVAKNNGTEKAHHFAHYHSKECKGSLETAIHVMAKQVIKTELEIYTPKYERAISLVDDDNMQHQGKSTHIRPAKLKLDRVDTEVSKEGYRPDVVAYVKGKALNIEIKVTHEVDEKKRKIIKSVQEPMLEIDLSNLTEETLLDLEKFECEVNRNVNNRYWINNPKGDLIFKRRLKKLRQKVDKINKQIKKRKKREAKKKEDFEKLRQKKRTPYLENLEKLKRADKEWIYKRKLDLLKINETLISNSLNQIEYDEEKDPPLLSSEIASDWIFNVHPKAWQSAIFLKYIHNNPIDSTFNANEVKKWVVNRFGVIEFVEELNFVKQKQKEIGSKRDKWYAEKGSWFFTDTENHMIISPFKPIIEYLNYLSQLGIIEANSKNKNCFTIKYNSWPDYVNYVQELERKKTLQKELRKLQIEFNELIKKQKIDETDRLKTNRIKNIIKSEKRAFETYGEKARSCKKCYMASNIHDGITCPFCGHHDFRQIELTKDHFKYARHKHECNSSININPKFISELDLTLLEDFEQSN</sequence>
<feature type="coiled-coil region" evidence="1">
    <location>
        <begin position="432"/>
        <end position="459"/>
    </location>
</feature>
<name>A0A6M1SSS2_9BACT</name>
<keyword evidence="1" id="KW-0175">Coiled coil</keyword>
<organism evidence="2 3">
    <name type="scientific">Halalkalibaculum roseum</name>
    <dbReference type="NCBI Taxonomy" id="2709311"/>
    <lineage>
        <taxon>Bacteria</taxon>
        <taxon>Pseudomonadati</taxon>
        <taxon>Balneolota</taxon>
        <taxon>Balneolia</taxon>
        <taxon>Balneolales</taxon>
        <taxon>Balneolaceae</taxon>
        <taxon>Halalkalibaculum</taxon>
    </lineage>
</organism>
<evidence type="ECO:0000313" key="3">
    <source>
        <dbReference type="Proteomes" id="UP000473278"/>
    </source>
</evidence>
<feature type="coiled-coil region" evidence="1">
    <location>
        <begin position="211"/>
        <end position="242"/>
    </location>
</feature>
<protein>
    <recommendedName>
        <fullName evidence="4">Competence protein CoiA-like family protein</fullName>
    </recommendedName>
</protein>
<evidence type="ECO:0000256" key="1">
    <source>
        <dbReference type="SAM" id="Coils"/>
    </source>
</evidence>
<evidence type="ECO:0000313" key="2">
    <source>
        <dbReference type="EMBL" id="NGP75148.1"/>
    </source>
</evidence>
<dbReference type="AlphaFoldDB" id="A0A6M1SSS2"/>
<dbReference type="EMBL" id="JAALLT010000001">
    <property type="protein sequence ID" value="NGP75148.1"/>
    <property type="molecule type" value="Genomic_DNA"/>
</dbReference>
<keyword evidence="3" id="KW-1185">Reference proteome</keyword>
<proteinExistence type="predicted"/>
<reference evidence="2 3" key="1">
    <citation type="submission" date="2020-02" db="EMBL/GenBank/DDBJ databases">
        <title>Balneolaceae bacterium YR4-1, complete genome.</title>
        <authorList>
            <person name="Li Y."/>
            <person name="Wu S."/>
        </authorList>
    </citation>
    <scope>NUCLEOTIDE SEQUENCE [LARGE SCALE GENOMIC DNA]</scope>
    <source>
        <strain evidence="2 3">YR4-1</strain>
    </source>
</reference>
<dbReference type="Proteomes" id="UP000473278">
    <property type="component" value="Unassembled WGS sequence"/>
</dbReference>
<gene>
    <name evidence="2" type="ORF">G3570_00775</name>
</gene>
<accession>A0A6M1SSS2</accession>
<dbReference type="PROSITE" id="PS51257">
    <property type="entry name" value="PROKAR_LIPOPROTEIN"/>
    <property type="match status" value="1"/>
</dbReference>
<dbReference type="RefSeq" id="WP_165138192.1">
    <property type="nucleotide sequence ID" value="NZ_JAALLT010000001.1"/>
</dbReference>
<comment type="caution">
    <text evidence="2">The sequence shown here is derived from an EMBL/GenBank/DDBJ whole genome shotgun (WGS) entry which is preliminary data.</text>
</comment>